<evidence type="ECO:0008006" key="3">
    <source>
        <dbReference type="Google" id="ProtNLM"/>
    </source>
</evidence>
<protein>
    <recommendedName>
        <fullName evidence="3">Lipocalin-like domain-containing protein</fullName>
    </recommendedName>
</protein>
<comment type="caution">
    <text evidence="1">The sequence shown here is derived from an EMBL/GenBank/DDBJ whole genome shotgun (WGS) entry which is preliminary data.</text>
</comment>
<evidence type="ECO:0000313" key="1">
    <source>
        <dbReference type="EMBL" id="MDE5419785.1"/>
    </source>
</evidence>
<organism evidence="1 2">
    <name type="scientific">Paralabilibaculum antarcticum</name>
    <dbReference type="NCBI Taxonomy" id="2912572"/>
    <lineage>
        <taxon>Bacteria</taxon>
        <taxon>Pseudomonadati</taxon>
        <taxon>Bacteroidota</taxon>
        <taxon>Bacteroidia</taxon>
        <taxon>Marinilabiliales</taxon>
        <taxon>Marinifilaceae</taxon>
        <taxon>Paralabilibaculum</taxon>
    </lineage>
</organism>
<dbReference type="Proteomes" id="UP001528920">
    <property type="component" value="Unassembled WGS sequence"/>
</dbReference>
<dbReference type="PROSITE" id="PS51257">
    <property type="entry name" value="PROKAR_LIPOPROTEIN"/>
    <property type="match status" value="1"/>
</dbReference>
<keyword evidence="2" id="KW-1185">Reference proteome</keyword>
<gene>
    <name evidence="1" type="ORF">L3049_17480</name>
</gene>
<evidence type="ECO:0000313" key="2">
    <source>
        <dbReference type="Proteomes" id="UP001528920"/>
    </source>
</evidence>
<proteinExistence type="predicted"/>
<sequence length="198" mass="23076">MKKGFYLIACAILLIACDKSDNEVSNRPLLKEKFNGKYELISSVADKAVDLNNDGIASKNLFSENSTMYFSEIVIQIPQEEDLSLKENEFCFTELWPTGNDHRQNYKEVITTYKTPVDNPFYDLKCNIRIGHFQDDLKFCTLNNDVDEYWEKMPADFKLVEFGEDETIEITVLRNLFTKNGWVTTEIKSLYKRYTIIT</sequence>
<reference evidence="1 2" key="1">
    <citation type="submission" date="2022-01" db="EMBL/GenBank/DDBJ databases">
        <title>Labilibaculum sp. nov, a marine bacterium isolated from Antarctica.</title>
        <authorList>
            <person name="Dai W."/>
        </authorList>
    </citation>
    <scope>NUCLEOTIDE SEQUENCE [LARGE SCALE GENOMIC DNA]</scope>
    <source>
        <strain evidence="1 2">DW002</strain>
    </source>
</reference>
<accession>A0ABT5VWH4</accession>
<name>A0ABT5VWH4_9BACT</name>
<dbReference type="EMBL" id="JAKJSC010000006">
    <property type="protein sequence ID" value="MDE5419785.1"/>
    <property type="molecule type" value="Genomic_DNA"/>
</dbReference>
<dbReference type="RefSeq" id="WP_275111117.1">
    <property type="nucleotide sequence ID" value="NZ_JAKJSC010000006.1"/>
</dbReference>